<evidence type="ECO:0000313" key="3">
    <source>
        <dbReference type="Proteomes" id="UP000316665"/>
    </source>
</evidence>
<evidence type="ECO:0000313" key="2">
    <source>
        <dbReference type="EMBL" id="QDG70150.1"/>
    </source>
</evidence>
<dbReference type="RefSeq" id="WP_141169582.1">
    <property type="nucleotide sequence ID" value="NZ_CP041185.1"/>
</dbReference>
<feature type="region of interest" description="Disordered" evidence="1">
    <location>
        <begin position="352"/>
        <end position="379"/>
    </location>
</feature>
<feature type="region of interest" description="Disordered" evidence="1">
    <location>
        <begin position="1"/>
        <end position="25"/>
    </location>
</feature>
<dbReference type="InterPro" id="IPR043991">
    <property type="entry name" value="Gp3-like"/>
</dbReference>
<accession>A0A4Y6RCM6</accession>
<sequence>MDKEIVNRSLAQGAPPTVLGERPARIPTGGTIRAGIKVLTKAAASNPQAKAIYEQGLASNCSFEEIGQKIAEAFPDIKTPLVPKNVAWFTVRPNDFPNPALAAQILAAFGEDRGDGVIRLYRFPVIFPADTWQLVMPHELAAWARNDKRYWSEYASDGHTRYCKMYAPVRFDERSQRVVRTFGGRPVQLRPENNGVCDPENCPEFQNRQCNLTGKFIFYIPGIASIDAFVLHTNSFYAMSRAIERFETISFMRGGRLAGFLDQHRTPFYFSKKLRDVSHIDPKTGQSVRSAHWIIELEAPIDVSSLLIQHDDESALHLADQAAHILQGQKEQQDIASVQLRPDEALEVPLEQPAQSEASMQQKAATDATALAPPQQANNCGEDDAIRTLFDLAAAYGVDQDQFGLFADRQWGAGWRRNPNGRQRVLAELERYQNDPEGFCEKVNARLRASDTPSSRPRAPTAPAKGE</sequence>
<proteinExistence type="predicted"/>
<gene>
    <name evidence="2" type="ORF">FJQ89_06765</name>
</gene>
<name>A0A4Y6RCM6_9BURK</name>
<dbReference type="Pfam" id="PF18897">
    <property type="entry name" value="Gp3-like"/>
    <property type="match status" value="1"/>
</dbReference>
<feature type="region of interest" description="Disordered" evidence="1">
    <location>
        <begin position="446"/>
        <end position="467"/>
    </location>
</feature>
<evidence type="ECO:0000256" key="1">
    <source>
        <dbReference type="SAM" id="MobiDB-lite"/>
    </source>
</evidence>
<dbReference type="AlphaFoldDB" id="A0A4Y6RCM6"/>
<organism evidence="2 3">
    <name type="scientific">Janthinobacterium tructae</name>
    <dbReference type="NCBI Taxonomy" id="2590869"/>
    <lineage>
        <taxon>Bacteria</taxon>
        <taxon>Pseudomonadati</taxon>
        <taxon>Pseudomonadota</taxon>
        <taxon>Betaproteobacteria</taxon>
        <taxon>Burkholderiales</taxon>
        <taxon>Oxalobacteraceae</taxon>
        <taxon>Janthinobacterium</taxon>
    </lineage>
</organism>
<feature type="compositionally biased region" description="Polar residues" evidence="1">
    <location>
        <begin position="353"/>
        <end position="364"/>
    </location>
</feature>
<dbReference type="KEGG" id="jas:FJQ89_06765"/>
<feature type="compositionally biased region" description="Low complexity" evidence="1">
    <location>
        <begin position="452"/>
        <end position="467"/>
    </location>
</feature>
<dbReference type="OrthoDB" id="8951748at2"/>
<dbReference type="EMBL" id="CP041185">
    <property type="protein sequence ID" value="QDG70150.1"/>
    <property type="molecule type" value="Genomic_DNA"/>
</dbReference>
<reference evidence="2 3" key="1">
    <citation type="submission" date="2019-06" db="EMBL/GenBank/DDBJ databases">
        <title>Complete genome sequence of Janthinobacterium sp. SNU WT3 isolated from diseased rainbow trout.</title>
        <authorList>
            <person name="Oh W.T."/>
            <person name="Park S.C."/>
        </authorList>
    </citation>
    <scope>NUCLEOTIDE SEQUENCE [LARGE SCALE GENOMIC DNA]</scope>
    <source>
        <strain evidence="2 3">SNU WT3</strain>
    </source>
</reference>
<protein>
    <submittedName>
        <fullName evidence="2">Uncharacterized protein</fullName>
    </submittedName>
</protein>
<dbReference type="Proteomes" id="UP000316665">
    <property type="component" value="Chromosome"/>
</dbReference>
<keyword evidence="3" id="KW-1185">Reference proteome</keyword>